<dbReference type="EMBL" id="JBHFNQ010000069">
    <property type="protein sequence ID" value="MFB2877085.1"/>
    <property type="molecule type" value="Genomic_DNA"/>
</dbReference>
<keyword evidence="3" id="KW-1185">Reference proteome</keyword>
<feature type="signal peptide" evidence="1">
    <location>
        <begin position="1"/>
        <end position="24"/>
    </location>
</feature>
<dbReference type="Proteomes" id="UP001576774">
    <property type="component" value="Unassembled WGS sequence"/>
</dbReference>
<evidence type="ECO:0000256" key="1">
    <source>
        <dbReference type="SAM" id="SignalP"/>
    </source>
</evidence>
<reference evidence="2 3" key="1">
    <citation type="submission" date="2024-09" db="EMBL/GenBank/DDBJ databases">
        <title>Floridaenema gen nov. (Aerosakkonemataceae, Aerosakkonematales ord. nov., Cyanobacteria) from benthic tropical and subtropical fresh waters, with the description of four new species.</title>
        <authorList>
            <person name="Moretto J.A."/>
            <person name="Berthold D.E."/>
            <person name="Lefler F.W."/>
            <person name="Huang I.-S."/>
            <person name="Laughinghouse H. IV."/>
        </authorList>
    </citation>
    <scope>NUCLEOTIDE SEQUENCE [LARGE SCALE GENOMIC DNA]</scope>
    <source>
        <strain evidence="2 3">BLCC-F46</strain>
    </source>
</reference>
<protein>
    <submittedName>
        <fullName evidence="2">Uncharacterized protein</fullName>
    </submittedName>
</protein>
<evidence type="ECO:0000313" key="2">
    <source>
        <dbReference type="EMBL" id="MFB2877085.1"/>
    </source>
</evidence>
<sequence>MKYLVLGGLSALLLSATSTPGVMAQSNTPNSVVNTRESEALIEPFQLVYMAYQGYFEEQGIPSYTGLIQAYNFGQVDARDIVSSAVQANRIPAQILNDESYINAVDNFLSDLRNEGQG</sequence>
<keyword evidence="1" id="KW-0732">Signal</keyword>
<comment type="caution">
    <text evidence="2">The sequence shown here is derived from an EMBL/GenBank/DDBJ whole genome shotgun (WGS) entry which is preliminary data.</text>
</comment>
<dbReference type="RefSeq" id="WP_413270196.1">
    <property type="nucleotide sequence ID" value="NZ_JBHFNQ010000069.1"/>
</dbReference>
<feature type="chain" id="PRO_5045218347" evidence="1">
    <location>
        <begin position="25"/>
        <end position="118"/>
    </location>
</feature>
<organism evidence="2 3">
    <name type="scientific">Floridaenema aerugineum BLCC-F46</name>
    <dbReference type="NCBI Taxonomy" id="3153654"/>
    <lineage>
        <taxon>Bacteria</taxon>
        <taxon>Bacillati</taxon>
        <taxon>Cyanobacteriota</taxon>
        <taxon>Cyanophyceae</taxon>
        <taxon>Oscillatoriophycideae</taxon>
        <taxon>Aerosakkonematales</taxon>
        <taxon>Aerosakkonemataceae</taxon>
        <taxon>Floridanema</taxon>
        <taxon>Floridanema aerugineum</taxon>
    </lineage>
</organism>
<name>A0ABV4X2S8_9CYAN</name>
<gene>
    <name evidence="2" type="ORF">ACE1CC_09360</name>
</gene>
<accession>A0ABV4X2S8</accession>
<evidence type="ECO:0000313" key="3">
    <source>
        <dbReference type="Proteomes" id="UP001576774"/>
    </source>
</evidence>
<proteinExistence type="predicted"/>